<dbReference type="InterPro" id="IPR022398">
    <property type="entry name" value="Peptidase_S8_His-AS"/>
</dbReference>
<reference evidence="6" key="1">
    <citation type="submission" date="2021-06" db="EMBL/GenBank/DDBJ databases">
        <authorList>
            <person name="Kallberg Y."/>
            <person name="Tangrot J."/>
            <person name="Rosling A."/>
        </authorList>
    </citation>
    <scope>NUCLEOTIDE SEQUENCE</scope>
    <source>
        <strain evidence="6">IN212</strain>
    </source>
</reference>
<dbReference type="AlphaFoldDB" id="A0A9N9HRS7"/>
<proteinExistence type="inferred from homology"/>
<accession>A0A9N9HRS7</accession>
<dbReference type="Proteomes" id="UP000789396">
    <property type="component" value="Unassembled WGS sequence"/>
</dbReference>
<comment type="similarity">
    <text evidence="1">Belongs to the peptidase S8 family.</text>
</comment>
<dbReference type="GO" id="GO:0005615">
    <property type="term" value="C:extracellular space"/>
    <property type="evidence" value="ECO:0007669"/>
    <property type="project" value="TreeGrafter"/>
</dbReference>
<dbReference type="PROSITE" id="PS00137">
    <property type="entry name" value="SUBTILASE_HIS"/>
    <property type="match status" value="1"/>
</dbReference>
<dbReference type="InterPro" id="IPR000209">
    <property type="entry name" value="Peptidase_S8/S53_dom"/>
</dbReference>
<dbReference type="InterPro" id="IPR036852">
    <property type="entry name" value="Peptidase_S8/S53_dom_sf"/>
</dbReference>
<dbReference type="Gene3D" id="3.40.50.200">
    <property type="entry name" value="Peptidase S8/S53 domain"/>
    <property type="match status" value="2"/>
</dbReference>
<evidence type="ECO:0000256" key="2">
    <source>
        <dbReference type="ARBA" id="ARBA00022670"/>
    </source>
</evidence>
<dbReference type="SUPFAM" id="SSF54897">
    <property type="entry name" value="Protease propeptides/inhibitors"/>
    <property type="match status" value="1"/>
</dbReference>
<dbReference type="PROSITE" id="PS00138">
    <property type="entry name" value="SUBTILASE_SER"/>
    <property type="match status" value="1"/>
</dbReference>
<dbReference type="PANTHER" id="PTHR43806:SF11">
    <property type="entry name" value="CEREVISIN-RELATED"/>
    <property type="match status" value="1"/>
</dbReference>
<evidence type="ECO:0000313" key="6">
    <source>
        <dbReference type="EMBL" id="CAG8702307.1"/>
    </source>
</evidence>
<dbReference type="InterPro" id="IPR023828">
    <property type="entry name" value="Peptidase_S8_Ser-AS"/>
</dbReference>
<sequence length="267" mass="29112">DDRVLFNVILKSESDRDKHYEWLKNNTNITVVQFNKNILSIKDKNIAKDFSVDGFCGYHGWFTQEFASKELTQRDEVAVVEQDSIMKVNYVVPRDVQDAIIPNRNLDRIDQANSILNRKYDYPHTAGEGEHSEFEGRAKSGGFFCDGCTSDNDETGHGTNVAGIVAGKNFGVAKKSTVISVRVFNATGGVASAGIFSKFDMSSLSGTSQASPFVAGTLALIIAKNGNTSPKKMATELKDLSTKNAVDFGTNAIAKDTPNNFVRVPAP</sequence>
<evidence type="ECO:0000259" key="5">
    <source>
        <dbReference type="Pfam" id="PF00082"/>
    </source>
</evidence>
<feature type="domain" description="Peptidase S8/S53" evidence="5">
    <location>
        <begin position="151"/>
        <end position="189"/>
    </location>
</feature>
<dbReference type="GO" id="GO:0006508">
    <property type="term" value="P:proteolysis"/>
    <property type="evidence" value="ECO:0007669"/>
    <property type="project" value="UniProtKB-KW"/>
</dbReference>
<evidence type="ECO:0000313" key="7">
    <source>
        <dbReference type="Proteomes" id="UP000789396"/>
    </source>
</evidence>
<protein>
    <submittedName>
        <fullName evidence="6">10325_t:CDS:1</fullName>
    </submittedName>
</protein>
<dbReference type="GO" id="GO:0004252">
    <property type="term" value="F:serine-type endopeptidase activity"/>
    <property type="evidence" value="ECO:0007669"/>
    <property type="project" value="InterPro"/>
</dbReference>
<keyword evidence="7" id="KW-1185">Reference proteome</keyword>
<dbReference type="InterPro" id="IPR050131">
    <property type="entry name" value="Peptidase_S8_subtilisin-like"/>
</dbReference>
<evidence type="ECO:0000256" key="4">
    <source>
        <dbReference type="ARBA" id="ARBA00022825"/>
    </source>
</evidence>
<dbReference type="EMBL" id="CAJVPZ010020723">
    <property type="protein sequence ID" value="CAG8702307.1"/>
    <property type="molecule type" value="Genomic_DNA"/>
</dbReference>
<feature type="non-terminal residue" evidence="6">
    <location>
        <position position="267"/>
    </location>
</feature>
<dbReference type="OrthoDB" id="206201at2759"/>
<dbReference type="SUPFAM" id="SSF52743">
    <property type="entry name" value="Subtilisin-like"/>
    <property type="match status" value="1"/>
</dbReference>
<dbReference type="Pfam" id="PF00082">
    <property type="entry name" value="Peptidase_S8"/>
    <property type="match status" value="2"/>
</dbReference>
<comment type="caution">
    <text evidence="6">The sequence shown here is derived from an EMBL/GenBank/DDBJ whole genome shotgun (WGS) entry which is preliminary data.</text>
</comment>
<gene>
    <name evidence="6" type="ORF">RFULGI_LOCUS10459</name>
</gene>
<name>A0A9N9HRS7_9GLOM</name>
<dbReference type="PANTHER" id="PTHR43806">
    <property type="entry name" value="PEPTIDASE S8"/>
    <property type="match status" value="1"/>
</dbReference>
<keyword evidence="4" id="KW-0720">Serine protease</keyword>
<feature type="domain" description="Peptidase S8/S53" evidence="5">
    <location>
        <begin position="202"/>
        <end position="245"/>
    </location>
</feature>
<keyword evidence="2" id="KW-0645">Protease</keyword>
<evidence type="ECO:0000256" key="3">
    <source>
        <dbReference type="ARBA" id="ARBA00022801"/>
    </source>
</evidence>
<keyword evidence="3" id="KW-0378">Hydrolase</keyword>
<organism evidence="6 7">
    <name type="scientific">Racocetra fulgida</name>
    <dbReference type="NCBI Taxonomy" id="60492"/>
    <lineage>
        <taxon>Eukaryota</taxon>
        <taxon>Fungi</taxon>
        <taxon>Fungi incertae sedis</taxon>
        <taxon>Mucoromycota</taxon>
        <taxon>Glomeromycotina</taxon>
        <taxon>Glomeromycetes</taxon>
        <taxon>Diversisporales</taxon>
        <taxon>Gigasporaceae</taxon>
        <taxon>Racocetra</taxon>
    </lineage>
</organism>
<evidence type="ECO:0000256" key="1">
    <source>
        <dbReference type="ARBA" id="ARBA00011073"/>
    </source>
</evidence>